<protein>
    <submittedName>
        <fullName evidence="1">Uncharacterized protein</fullName>
    </submittedName>
</protein>
<evidence type="ECO:0000313" key="1">
    <source>
        <dbReference type="EMBL" id="ALF00285.1"/>
    </source>
</evidence>
<gene>
    <name evidence="1" type="ORF">SEA_EVANESCE_64</name>
</gene>
<dbReference type="Proteomes" id="UP000229599">
    <property type="component" value="Segment"/>
</dbReference>
<name>A0A0M3UKE6_9CAUD</name>
<sequence>MMDEVCVHCGRPVHVVRTPWGGAALVHRASGADSCLDGSGRMACLPQGGVE</sequence>
<dbReference type="EMBL" id="KT454972">
    <property type="protein sequence ID" value="ALF00285.1"/>
    <property type="molecule type" value="Genomic_DNA"/>
</dbReference>
<reference evidence="2" key="1">
    <citation type="submission" date="2015-08" db="EMBL/GenBank/DDBJ databases">
        <authorList>
            <person name="Babu N.S."/>
            <person name="Beckwith C.J."/>
            <person name="Beseler K.G."/>
            <person name="Brison A."/>
            <person name="Carone J.V."/>
            <person name="Caskin T.P."/>
            <person name="Diamond M."/>
            <person name="Durham M.E."/>
            <person name="Foxe J.M."/>
            <person name="Go M."/>
            <person name="Henderson B.A."/>
            <person name="Jones I.B."/>
            <person name="McGettigan J.A."/>
            <person name="Micheletti S.J."/>
            <person name="Nasrallah M.E."/>
            <person name="Ortiz D."/>
            <person name="Piller C.R."/>
            <person name="Privatt S.R."/>
            <person name="Schneider S.L."/>
            <person name="Sharp S."/>
            <person name="Smith T.C."/>
            <person name="Stanton J.D."/>
            <person name="Ullery H.E."/>
            <person name="Wilson R.J."/>
            <person name="Serrano M.G."/>
            <person name="Buck G."/>
            <person name="Lee V."/>
            <person name="Wang Y."/>
            <person name="Carvalho R."/>
            <person name="Voegtly L."/>
            <person name="Shi R."/>
            <person name="Duckworth R."/>
            <person name="Johnson A."/>
            <person name="Loviza R."/>
            <person name="Walstead R."/>
            <person name="Shah Z."/>
            <person name="Kiflezghi M."/>
            <person name="Wade K."/>
            <person name="Ball S.L."/>
            <person name="Bradley K.W."/>
            <person name="Asai D.J."/>
            <person name="Bowman C.A."/>
            <person name="Russell D.A."/>
            <person name="Pope W.H."/>
            <person name="Jacobs-Sera D."/>
            <person name="Hendrix R.W."/>
            <person name="Hatfull G.F."/>
        </authorList>
    </citation>
    <scope>NUCLEOTIDE SEQUENCE [LARGE SCALE GENOMIC DNA]</scope>
</reference>
<accession>A0A0M3UKE6</accession>
<organism evidence="1 2">
    <name type="scientific">Mycobacterium phage Evanesce</name>
    <dbReference type="NCBI Taxonomy" id="1718174"/>
    <lineage>
        <taxon>Viruses</taxon>
        <taxon>Duplodnaviria</taxon>
        <taxon>Heunggongvirae</taxon>
        <taxon>Uroviricota</taxon>
        <taxon>Caudoviricetes</taxon>
        <taxon>Gilesvirus</taxon>
        <taxon>Gilesvirus giles</taxon>
    </lineage>
</organism>
<evidence type="ECO:0000313" key="2">
    <source>
        <dbReference type="Proteomes" id="UP000229599"/>
    </source>
</evidence>
<proteinExistence type="predicted"/>